<reference evidence="2" key="1">
    <citation type="submission" date="2020-01" db="EMBL/GenBank/DDBJ databases">
        <authorList>
            <consortium name="DOE Joint Genome Institute"/>
            <person name="Haridas S."/>
            <person name="Albert R."/>
            <person name="Binder M."/>
            <person name="Bloem J."/>
            <person name="Labutti K."/>
            <person name="Salamov A."/>
            <person name="Andreopoulos B."/>
            <person name="Baker S.E."/>
            <person name="Barry K."/>
            <person name="Bills G."/>
            <person name="Bluhm B.H."/>
            <person name="Cannon C."/>
            <person name="Castanera R."/>
            <person name="Culley D.E."/>
            <person name="Daum C."/>
            <person name="Ezra D."/>
            <person name="Gonzalez J.B."/>
            <person name="Henrissat B."/>
            <person name="Kuo A."/>
            <person name="Liang C."/>
            <person name="Lipzen A."/>
            <person name="Lutzoni F."/>
            <person name="Magnuson J."/>
            <person name="Mondo S."/>
            <person name="Nolan M."/>
            <person name="Ohm R."/>
            <person name="Pangilinan J."/>
            <person name="Park H.-J."/>
            <person name="Ramirez L."/>
            <person name="Alfaro M."/>
            <person name="Sun H."/>
            <person name="Tritt A."/>
            <person name="Yoshinaga Y."/>
            <person name="Zwiers L.-H."/>
            <person name="Turgeon B.G."/>
            <person name="Goodwin S.B."/>
            <person name="Spatafora J.W."/>
            <person name="Crous P.W."/>
            <person name="Grigoriev I.V."/>
        </authorList>
    </citation>
    <scope>NUCLEOTIDE SEQUENCE</scope>
    <source>
        <strain evidence="2">IPT5</strain>
    </source>
</reference>
<protein>
    <submittedName>
        <fullName evidence="2">Uncharacterized protein</fullName>
    </submittedName>
</protein>
<sequence length="162" mass="17368">MHIPITIPLFSLLATLTLAFPCPQNEQTKDQASPLRNPAYGYGAPGKGGFPEYLPKDHASPLRNLAYGYGAPGKGGYPEYLPKDHASPQGNPAYGFGAPGKGGYPEYIPKPASLTAPWTPCPNHTITEPNAKMCTRICAPESLKCGEGWASEKRGDCWTCCK</sequence>
<evidence type="ECO:0000256" key="1">
    <source>
        <dbReference type="SAM" id="SignalP"/>
    </source>
</evidence>
<accession>A0A6A7B4N8</accession>
<evidence type="ECO:0000313" key="2">
    <source>
        <dbReference type="EMBL" id="KAF2850293.1"/>
    </source>
</evidence>
<organism evidence="2 3">
    <name type="scientific">Plenodomus tracheiphilus IPT5</name>
    <dbReference type="NCBI Taxonomy" id="1408161"/>
    <lineage>
        <taxon>Eukaryota</taxon>
        <taxon>Fungi</taxon>
        <taxon>Dikarya</taxon>
        <taxon>Ascomycota</taxon>
        <taxon>Pezizomycotina</taxon>
        <taxon>Dothideomycetes</taxon>
        <taxon>Pleosporomycetidae</taxon>
        <taxon>Pleosporales</taxon>
        <taxon>Pleosporineae</taxon>
        <taxon>Leptosphaeriaceae</taxon>
        <taxon>Plenodomus</taxon>
    </lineage>
</organism>
<proteinExistence type="predicted"/>
<name>A0A6A7B4N8_9PLEO</name>
<dbReference type="AlphaFoldDB" id="A0A6A7B4N8"/>
<feature type="chain" id="PRO_5025367542" evidence="1">
    <location>
        <begin position="20"/>
        <end position="162"/>
    </location>
</feature>
<evidence type="ECO:0000313" key="3">
    <source>
        <dbReference type="Proteomes" id="UP000799423"/>
    </source>
</evidence>
<keyword evidence="1" id="KW-0732">Signal</keyword>
<gene>
    <name evidence="2" type="ORF">T440DRAFT_110294</name>
</gene>
<dbReference type="Proteomes" id="UP000799423">
    <property type="component" value="Unassembled WGS sequence"/>
</dbReference>
<keyword evidence="3" id="KW-1185">Reference proteome</keyword>
<feature type="signal peptide" evidence="1">
    <location>
        <begin position="1"/>
        <end position="19"/>
    </location>
</feature>
<dbReference type="EMBL" id="MU006307">
    <property type="protein sequence ID" value="KAF2850293.1"/>
    <property type="molecule type" value="Genomic_DNA"/>
</dbReference>